<dbReference type="RefSeq" id="WP_283712159.1">
    <property type="nucleotide sequence ID" value="NZ_JASJEW010000001.1"/>
</dbReference>
<proteinExistence type="predicted"/>
<dbReference type="Proteomes" id="UP001431693">
    <property type="component" value="Unassembled WGS sequence"/>
</dbReference>
<dbReference type="Gene3D" id="3.40.930.10">
    <property type="entry name" value="Mannitol-specific EII, Chain A"/>
    <property type="match status" value="1"/>
</dbReference>
<gene>
    <name evidence="2" type="ORF">QJ043_00220</name>
</gene>
<evidence type="ECO:0000259" key="1">
    <source>
        <dbReference type="PROSITE" id="PS51094"/>
    </source>
</evidence>
<comment type="caution">
    <text evidence="2">The sequence shown here is derived from an EMBL/GenBank/DDBJ whole genome shotgun (WGS) entry which is preliminary data.</text>
</comment>
<keyword evidence="2" id="KW-0762">Sugar transport</keyword>
<keyword evidence="3" id="KW-1185">Reference proteome</keyword>
<feature type="domain" description="PTS EIIA type-2" evidence="1">
    <location>
        <begin position="3"/>
        <end position="146"/>
    </location>
</feature>
<dbReference type="PANTHER" id="PTHR47738">
    <property type="entry name" value="PTS SYSTEM FRUCTOSE-LIKE EIIA COMPONENT-RELATED"/>
    <property type="match status" value="1"/>
</dbReference>
<dbReference type="InterPro" id="IPR051541">
    <property type="entry name" value="PTS_SugarTrans_NitroReg"/>
</dbReference>
<dbReference type="EMBL" id="JASJEX010000001">
    <property type="protein sequence ID" value="MDJ1128515.1"/>
    <property type="molecule type" value="Genomic_DNA"/>
</dbReference>
<dbReference type="InterPro" id="IPR002178">
    <property type="entry name" value="PTS_EIIA_type-2_dom"/>
</dbReference>
<keyword evidence="2" id="KW-0813">Transport</keyword>
<accession>A0ABT6ZHI0</accession>
<evidence type="ECO:0000313" key="2">
    <source>
        <dbReference type="EMBL" id="MDJ1128515.1"/>
    </source>
</evidence>
<evidence type="ECO:0000313" key="3">
    <source>
        <dbReference type="Proteomes" id="UP001431693"/>
    </source>
</evidence>
<dbReference type="InterPro" id="IPR016152">
    <property type="entry name" value="PTrfase/Anion_transptr"/>
</dbReference>
<dbReference type="PANTHER" id="PTHR47738:SF1">
    <property type="entry name" value="NITROGEN REGULATORY PROTEIN"/>
    <property type="match status" value="1"/>
</dbReference>
<reference evidence="2" key="1">
    <citation type="submission" date="2023-05" db="EMBL/GenBank/DDBJ databases">
        <title>[olsenella] sp. nov., isolated from a pig farm feces dump.</title>
        <authorList>
            <person name="Chang Y.-H."/>
        </authorList>
    </citation>
    <scope>NUCLEOTIDE SEQUENCE</scope>
    <source>
        <strain evidence="2">YH-ols2217</strain>
    </source>
</reference>
<dbReference type="SUPFAM" id="SSF55804">
    <property type="entry name" value="Phoshotransferase/anion transport protein"/>
    <property type="match status" value="1"/>
</dbReference>
<protein>
    <submittedName>
        <fullName evidence="2">PTS sugar transporter subunit IIA</fullName>
    </submittedName>
</protein>
<organism evidence="2 3">
    <name type="scientific">Kribbibacterium absianum</name>
    <dbReference type="NCBI Taxonomy" id="3044210"/>
    <lineage>
        <taxon>Bacteria</taxon>
        <taxon>Bacillati</taxon>
        <taxon>Actinomycetota</taxon>
        <taxon>Coriobacteriia</taxon>
        <taxon>Coriobacteriales</taxon>
        <taxon>Kribbibacteriaceae</taxon>
        <taxon>Kribbibacterium</taxon>
    </lineage>
</organism>
<dbReference type="Pfam" id="PF00359">
    <property type="entry name" value="PTS_EIIA_2"/>
    <property type="match status" value="1"/>
</dbReference>
<dbReference type="PROSITE" id="PS51094">
    <property type="entry name" value="PTS_EIIA_TYPE_2"/>
    <property type="match status" value="1"/>
</dbReference>
<name>A0ABT6ZHI0_9ACTN</name>
<dbReference type="CDD" id="cd00211">
    <property type="entry name" value="PTS_IIA_fru"/>
    <property type="match status" value="1"/>
</dbReference>
<sequence>MAQTVPADHVFLDIPAASRDEVLDFLCGQAVALGIASSAEGLKEGFLARETEGSTGMVAGFAVPHAQCDAVQEPGVLVVKLAQPVPWETMDGAPVDVAVAIVAPTDAAGHLRMLSKLAVALMAPDFSGSVHEAVTPEDVAALVNEAVSD</sequence>